<dbReference type="InterPro" id="IPR025685">
    <property type="entry name" value="YoaP-like_dom"/>
</dbReference>
<dbReference type="RefSeq" id="WP_029161876.1">
    <property type="nucleotide sequence ID" value="NZ_CP009933.1"/>
</dbReference>
<gene>
    <name evidence="2" type="ORF">CSCA_1810</name>
</gene>
<proteinExistence type="predicted"/>
<dbReference type="HOGENOM" id="CLU_075236_0_0_9"/>
<evidence type="ECO:0000259" key="1">
    <source>
        <dbReference type="Pfam" id="PF14268"/>
    </source>
</evidence>
<keyword evidence="3" id="KW-1185">Reference proteome</keyword>
<organism evidence="2 3">
    <name type="scientific">Clostridium scatologenes</name>
    <dbReference type="NCBI Taxonomy" id="1548"/>
    <lineage>
        <taxon>Bacteria</taxon>
        <taxon>Bacillati</taxon>
        <taxon>Bacillota</taxon>
        <taxon>Clostridia</taxon>
        <taxon>Eubacteriales</taxon>
        <taxon>Clostridiaceae</taxon>
        <taxon>Clostridium</taxon>
    </lineage>
</organism>
<dbReference type="Gene3D" id="3.40.630.30">
    <property type="match status" value="1"/>
</dbReference>
<dbReference type="EMBL" id="CP009933">
    <property type="protein sequence ID" value="AKA68935.1"/>
    <property type="molecule type" value="Genomic_DNA"/>
</dbReference>
<feature type="domain" description="YoaP-like" evidence="1">
    <location>
        <begin position="202"/>
        <end position="244"/>
    </location>
</feature>
<dbReference type="AlphaFoldDB" id="A0A0E3JN92"/>
<dbReference type="Proteomes" id="UP000033115">
    <property type="component" value="Chromosome"/>
</dbReference>
<accession>A0A0E3JN92</accession>
<dbReference type="InterPro" id="IPR016181">
    <property type="entry name" value="Acyl_CoA_acyltransferase"/>
</dbReference>
<reference evidence="2 3" key="1">
    <citation type="journal article" date="2015" name="J. Biotechnol.">
        <title>Complete genome sequence of a malodorant-producing acetogen, Clostridium scatologenes ATCC 25775(T).</title>
        <authorList>
            <person name="Zhu Z."/>
            <person name="Guo T."/>
            <person name="Zheng H."/>
            <person name="Song T."/>
            <person name="Ouyang P."/>
            <person name="Xie J."/>
        </authorList>
    </citation>
    <scope>NUCLEOTIDE SEQUENCE [LARGE SCALE GENOMIC DNA]</scope>
    <source>
        <strain evidence="2 3">ATCC 25775</strain>
    </source>
</reference>
<dbReference type="Pfam" id="PF14268">
    <property type="entry name" value="YoaP"/>
    <property type="match status" value="1"/>
</dbReference>
<dbReference type="KEGG" id="csq:CSCA_1810"/>
<protein>
    <recommendedName>
        <fullName evidence="1">YoaP-like domain-containing protein</fullName>
    </recommendedName>
</protein>
<evidence type="ECO:0000313" key="2">
    <source>
        <dbReference type="EMBL" id="AKA68935.1"/>
    </source>
</evidence>
<dbReference type="SUPFAM" id="SSF55729">
    <property type="entry name" value="Acyl-CoA N-acyltransferases (Nat)"/>
    <property type="match status" value="1"/>
</dbReference>
<dbReference type="STRING" id="1548.CSCA_1810"/>
<name>A0A0E3JN92_CLOSL</name>
<evidence type="ECO:0000313" key="3">
    <source>
        <dbReference type="Proteomes" id="UP000033115"/>
    </source>
</evidence>
<sequence length="253" mass="29092">MELIKVTKKNIEEEHICCAISNNEDCQVVSKKQWLKKRFKEGLVFLKGNVRGKCFIEYVPAENAWCPIEANDYMFIDCLWVSGKFKGEGYSNELLKACIADSKKKGKLGLVILSAKKKIPYISHPKYLKYKGFKLADTSGPFYELFYLPFSENACKPCFMKHIKSPSIKEQGFVLYYSNQCPFTAKYVPIIEKIAHDKKIAFKAIKIESTEEAKMAPAPFVTYSLFYNGEFMTNEILSDKKFEKIVNEKAARE</sequence>